<evidence type="ECO:0000313" key="3">
    <source>
        <dbReference type="Proteomes" id="UP000218811"/>
    </source>
</evidence>
<feature type="compositionally biased region" description="Basic residues" evidence="1">
    <location>
        <begin position="140"/>
        <end position="155"/>
    </location>
</feature>
<evidence type="ECO:0000256" key="1">
    <source>
        <dbReference type="SAM" id="MobiDB-lite"/>
    </source>
</evidence>
<feature type="region of interest" description="Disordered" evidence="1">
    <location>
        <begin position="140"/>
        <end position="161"/>
    </location>
</feature>
<dbReference type="AlphaFoldDB" id="A0A2H3JDL4"/>
<name>A0A2H3JDL4_WOLCO</name>
<gene>
    <name evidence="2" type="ORF">WOLCODRAFT_162247</name>
</gene>
<dbReference type="EMBL" id="KB468053">
    <property type="protein sequence ID" value="PCH40296.1"/>
    <property type="molecule type" value="Genomic_DNA"/>
</dbReference>
<dbReference type="Proteomes" id="UP000218811">
    <property type="component" value="Unassembled WGS sequence"/>
</dbReference>
<organism evidence="2 3">
    <name type="scientific">Wolfiporia cocos (strain MD-104)</name>
    <name type="common">Brown rot fungus</name>
    <dbReference type="NCBI Taxonomy" id="742152"/>
    <lineage>
        <taxon>Eukaryota</taxon>
        <taxon>Fungi</taxon>
        <taxon>Dikarya</taxon>
        <taxon>Basidiomycota</taxon>
        <taxon>Agaricomycotina</taxon>
        <taxon>Agaricomycetes</taxon>
        <taxon>Polyporales</taxon>
        <taxon>Phaeolaceae</taxon>
        <taxon>Wolfiporia</taxon>
    </lineage>
</organism>
<sequence>MSEYGELAVDRARSAGATRPGGWVRARMNLSYDQHGCDVILYDHVIPVWLDGKRSVAVDARPVQRRRRRRHKAVVKLKTDGWVDRVNGIGGGARAAVQILEGTSGSHGAQPPGTRALAPQCFSGTAANFHQKAVSQALYHRPRRPHSRHAPKRQRNGYVDGRGCAGPCAQWEWKRLTTGGLRTRRHLSDAQSVPQPAQEKQKHAVLRLPIQSATLLPPARSIMPRPAPFHMRFI</sequence>
<accession>A0A2H3JDL4</accession>
<evidence type="ECO:0000313" key="2">
    <source>
        <dbReference type="EMBL" id="PCH40296.1"/>
    </source>
</evidence>
<proteinExistence type="predicted"/>
<keyword evidence="3" id="KW-1185">Reference proteome</keyword>
<protein>
    <submittedName>
        <fullName evidence="2">Uncharacterized protein</fullName>
    </submittedName>
</protein>
<reference evidence="2 3" key="1">
    <citation type="journal article" date="2012" name="Science">
        <title>The Paleozoic origin of enzymatic lignin decomposition reconstructed from 31 fungal genomes.</title>
        <authorList>
            <person name="Floudas D."/>
            <person name="Binder M."/>
            <person name="Riley R."/>
            <person name="Barry K."/>
            <person name="Blanchette R.A."/>
            <person name="Henrissat B."/>
            <person name="Martinez A.T."/>
            <person name="Otillar R."/>
            <person name="Spatafora J.W."/>
            <person name="Yadav J.S."/>
            <person name="Aerts A."/>
            <person name="Benoit I."/>
            <person name="Boyd A."/>
            <person name="Carlson A."/>
            <person name="Copeland A."/>
            <person name="Coutinho P.M."/>
            <person name="de Vries R.P."/>
            <person name="Ferreira P."/>
            <person name="Findley K."/>
            <person name="Foster B."/>
            <person name="Gaskell J."/>
            <person name="Glotzer D."/>
            <person name="Gorecki P."/>
            <person name="Heitman J."/>
            <person name="Hesse C."/>
            <person name="Hori C."/>
            <person name="Igarashi K."/>
            <person name="Jurgens J.A."/>
            <person name="Kallen N."/>
            <person name="Kersten P."/>
            <person name="Kohler A."/>
            <person name="Kuees U."/>
            <person name="Kumar T.K.A."/>
            <person name="Kuo A."/>
            <person name="LaButti K."/>
            <person name="Larrondo L.F."/>
            <person name="Lindquist E."/>
            <person name="Ling A."/>
            <person name="Lombard V."/>
            <person name="Lucas S."/>
            <person name="Lundell T."/>
            <person name="Martin R."/>
            <person name="McLaughlin D.J."/>
            <person name="Morgenstern I."/>
            <person name="Morin E."/>
            <person name="Murat C."/>
            <person name="Nagy L.G."/>
            <person name="Nolan M."/>
            <person name="Ohm R.A."/>
            <person name="Patyshakuliyeva A."/>
            <person name="Rokas A."/>
            <person name="Ruiz-Duenas F.J."/>
            <person name="Sabat G."/>
            <person name="Salamov A."/>
            <person name="Samejima M."/>
            <person name="Schmutz J."/>
            <person name="Slot J.C."/>
            <person name="St John F."/>
            <person name="Stenlid J."/>
            <person name="Sun H."/>
            <person name="Sun S."/>
            <person name="Syed K."/>
            <person name="Tsang A."/>
            <person name="Wiebenga A."/>
            <person name="Young D."/>
            <person name="Pisabarro A."/>
            <person name="Eastwood D.C."/>
            <person name="Martin F."/>
            <person name="Cullen D."/>
            <person name="Grigoriev I.V."/>
            <person name="Hibbett D.S."/>
        </authorList>
    </citation>
    <scope>NUCLEOTIDE SEQUENCE [LARGE SCALE GENOMIC DNA]</scope>
    <source>
        <strain evidence="2 3">MD-104</strain>
    </source>
</reference>